<dbReference type="Proteomes" id="UP000501926">
    <property type="component" value="Chromosome"/>
</dbReference>
<dbReference type="AlphaFoldDB" id="Q1Q7D6"/>
<evidence type="ECO:0000313" key="3">
    <source>
        <dbReference type="Proteomes" id="UP000501926"/>
    </source>
</evidence>
<proteinExistence type="predicted"/>
<dbReference type="EMBL" id="CT573071">
    <property type="protein sequence ID" value="CAJ73490.1"/>
    <property type="molecule type" value="Genomic_DNA"/>
</dbReference>
<evidence type="ECO:0000313" key="2">
    <source>
        <dbReference type="EMBL" id="QII12071.1"/>
    </source>
</evidence>
<reference evidence="2 3" key="3">
    <citation type="submission" date="2020-02" db="EMBL/GenBank/DDBJ databases">
        <title>Newly sequenced genome of strain CSTR1 showed variability in Candidatus Kuenenia stuttgartiensis genomes.</title>
        <authorList>
            <person name="Ding C."/>
            <person name="Adrian L."/>
        </authorList>
    </citation>
    <scope>NUCLEOTIDE SEQUENCE [LARGE SCALE GENOMIC DNA]</scope>
    <source>
        <strain evidence="2 3">CSTR1</strain>
    </source>
</reference>
<protein>
    <submittedName>
        <fullName evidence="1">Uncharacterized protein</fullName>
    </submittedName>
</protein>
<reference evidence="1" key="2">
    <citation type="submission" date="2006-01" db="EMBL/GenBank/DDBJ databases">
        <authorList>
            <person name="Genoscope"/>
        </authorList>
    </citation>
    <scope>NUCLEOTIDE SEQUENCE</scope>
</reference>
<organism evidence="1">
    <name type="scientific">Kuenenia stuttgartiensis</name>
    <dbReference type="NCBI Taxonomy" id="174633"/>
    <lineage>
        <taxon>Bacteria</taxon>
        <taxon>Pseudomonadati</taxon>
        <taxon>Planctomycetota</taxon>
        <taxon>Candidatus Brocadiia</taxon>
        <taxon>Candidatus Brocadiales</taxon>
        <taxon>Candidatus Brocadiaceae</taxon>
        <taxon>Candidatus Kuenenia</taxon>
    </lineage>
</organism>
<reference evidence="1" key="1">
    <citation type="journal article" date="2006" name="Nature">
        <title>Deciphering the evolution and metabolism of an anammox bacterium from a community genome.</title>
        <authorList>
            <person name="Strous M."/>
            <person name="Pelletier E."/>
            <person name="Mangenot S."/>
            <person name="Rattei T."/>
            <person name="Lehner A."/>
            <person name="Taylor M.W."/>
            <person name="Horn M."/>
            <person name="Daims H."/>
            <person name="Bartol-Mavel D."/>
            <person name="Wincker P."/>
            <person name="Barbe V."/>
            <person name="Fonknechten N."/>
            <person name="Vallenet D."/>
            <person name="Segurens B."/>
            <person name="Schenowitz-Truong C."/>
            <person name="Medigue C."/>
            <person name="Collingro A."/>
            <person name="Snel B."/>
            <person name="Dutilh B.E."/>
            <person name="OpDenCamp H.J.M."/>
            <person name="vanDerDrift C."/>
            <person name="Cirpus I."/>
            <person name="vanDePas-Schoonen K.T."/>
            <person name="Harhangi H.R."/>
            <person name="vanNiftrik L."/>
            <person name="Schmid M."/>
            <person name="Keltjens J."/>
            <person name="vanDeVossenberg J."/>
            <person name="Kartal B."/>
            <person name="Meier H."/>
            <person name="Frishman D."/>
            <person name="Huynen M.A."/>
            <person name="Mewes H."/>
            <person name="Weissenbach J."/>
            <person name="Jetten M.S.M."/>
            <person name="Wagner M."/>
            <person name="LePaslier D."/>
        </authorList>
    </citation>
    <scope>NUCLEOTIDE SEQUENCE</scope>
</reference>
<accession>Q1Q7D6</accession>
<gene>
    <name evidence="2" type="ORF">KsCSTR_26920</name>
    <name evidence="1" type="ORF">kuste2740</name>
</gene>
<sequence>MANQIKGYPFENLLMGCPHIASPMRGWSFLNIDDGIALSIMHAQFYPINFYLNLKGQYL</sequence>
<dbReference type="EMBL" id="CP049055">
    <property type="protein sequence ID" value="QII12071.1"/>
    <property type="molecule type" value="Genomic_DNA"/>
</dbReference>
<evidence type="ECO:0000313" key="1">
    <source>
        <dbReference type="EMBL" id="CAJ73490.1"/>
    </source>
</evidence>
<name>Q1Q7D6_KUEST</name>